<organism evidence="2 3">
    <name type="scientific">Vespula pensylvanica</name>
    <name type="common">Western yellow jacket</name>
    <name type="synonym">Wasp</name>
    <dbReference type="NCBI Taxonomy" id="30213"/>
    <lineage>
        <taxon>Eukaryota</taxon>
        <taxon>Metazoa</taxon>
        <taxon>Ecdysozoa</taxon>
        <taxon>Arthropoda</taxon>
        <taxon>Hexapoda</taxon>
        <taxon>Insecta</taxon>
        <taxon>Pterygota</taxon>
        <taxon>Neoptera</taxon>
        <taxon>Endopterygota</taxon>
        <taxon>Hymenoptera</taxon>
        <taxon>Apocrita</taxon>
        <taxon>Aculeata</taxon>
        <taxon>Vespoidea</taxon>
        <taxon>Vespidae</taxon>
        <taxon>Vespinae</taxon>
        <taxon>Vespula</taxon>
    </lineage>
</organism>
<protein>
    <recommendedName>
        <fullName evidence="1">Mos1 transposase HTH domain-containing protein</fullName>
    </recommendedName>
</protein>
<name>A0A834PER3_VESPE</name>
<evidence type="ECO:0000313" key="3">
    <source>
        <dbReference type="Proteomes" id="UP000600918"/>
    </source>
</evidence>
<dbReference type="PANTHER" id="PTHR46060:SF1">
    <property type="entry name" value="MARINER MOS1 TRANSPOSASE-LIKE PROTEIN"/>
    <property type="match status" value="1"/>
</dbReference>
<dbReference type="Proteomes" id="UP000600918">
    <property type="component" value="Unassembled WGS sequence"/>
</dbReference>
<dbReference type="InterPro" id="IPR052709">
    <property type="entry name" value="Transposase-MT_Hybrid"/>
</dbReference>
<evidence type="ECO:0000259" key="1">
    <source>
        <dbReference type="Pfam" id="PF17906"/>
    </source>
</evidence>
<reference evidence="2" key="1">
    <citation type="journal article" date="2020" name="G3 (Bethesda)">
        <title>High-Quality Assemblies for Three Invasive Social Wasps from the &lt;i&gt;Vespula&lt;/i&gt; Genus.</title>
        <authorList>
            <person name="Harrop T.W.R."/>
            <person name="Guhlin J."/>
            <person name="McLaughlin G.M."/>
            <person name="Permina E."/>
            <person name="Stockwell P."/>
            <person name="Gilligan J."/>
            <person name="Le Lec M.F."/>
            <person name="Gruber M.A.M."/>
            <person name="Quinn O."/>
            <person name="Lovegrove M."/>
            <person name="Duncan E.J."/>
            <person name="Remnant E.J."/>
            <person name="Van Eeckhoven J."/>
            <person name="Graham B."/>
            <person name="Knapp R.A."/>
            <person name="Langford K.W."/>
            <person name="Kronenberg Z."/>
            <person name="Press M.O."/>
            <person name="Eacker S.M."/>
            <person name="Wilson-Rankin E.E."/>
            <person name="Purcell J."/>
            <person name="Lester P.J."/>
            <person name="Dearden P.K."/>
        </authorList>
    </citation>
    <scope>NUCLEOTIDE SEQUENCE</scope>
    <source>
        <strain evidence="2">Volc-1</strain>
    </source>
</reference>
<dbReference type="GO" id="GO:0003676">
    <property type="term" value="F:nucleic acid binding"/>
    <property type="evidence" value="ECO:0007669"/>
    <property type="project" value="InterPro"/>
</dbReference>
<comment type="caution">
    <text evidence="2">The sequence shown here is derived from an EMBL/GenBank/DDBJ whole genome shotgun (WGS) entry which is preliminary data.</text>
</comment>
<dbReference type="InterPro" id="IPR041426">
    <property type="entry name" value="Mos1_HTH"/>
</dbReference>
<dbReference type="InterPro" id="IPR036397">
    <property type="entry name" value="RNaseH_sf"/>
</dbReference>
<dbReference type="Pfam" id="PF01359">
    <property type="entry name" value="Transposase_1"/>
    <property type="match status" value="1"/>
</dbReference>
<gene>
    <name evidence="2" type="ORF">H0235_000177</name>
</gene>
<dbReference type="AlphaFoldDB" id="A0A834PER3"/>
<keyword evidence="3" id="KW-1185">Reference proteome</keyword>
<feature type="domain" description="Mos1 transposase HTH" evidence="1">
    <location>
        <begin position="8"/>
        <end position="52"/>
    </location>
</feature>
<sequence>MLKRFEQRVCIKFCQKLDRTCTETIEMLRKVYESDTICDMEIKDLFKKFQDGQSSETESVVIRSSILLENIERVRVAIKQSRRLTIRQLMGELGIAKNIITEILIHYLQMGRLFTRFVPRMLPQYIKDNRIEIAEDNLETIKKHPGLLKKIITGDVTWIYGYEYNSSREAQCSHWMLDQPKRTRRSSNNVKLLLTVFFDYEGIVYHEFAPSDQTIDKKYYRQVLERLYNAVKLKRPKLWNVGNWIIHHDVPVHTCNLIREFLTKHAIIELRQPPYSPDISPFDYWLFPRLKKALNGSRFNDVIDFKENVTKQLMLISKYEFEESLQHWEKQWKQVVDIKGNYFEGDYVSIEAEEDWKDD</sequence>
<dbReference type="InterPro" id="IPR001888">
    <property type="entry name" value="Transposase_1"/>
</dbReference>
<dbReference type="PANTHER" id="PTHR46060">
    <property type="entry name" value="MARINER MOS1 TRANSPOSASE-LIKE PROTEIN"/>
    <property type="match status" value="1"/>
</dbReference>
<evidence type="ECO:0000313" key="2">
    <source>
        <dbReference type="EMBL" id="KAF7437786.1"/>
    </source>
</evidence>
<accession>A0A834PER3</accession>
<proteinExistence type="predicted"/>
<dbReference type="Pfam" id="PF17906">
    <property type="entry name" value="HTH_48"/>
    <property type="match status" value="1"/>
</dbReference>
<dbReference type="Gene3D" id="1.10.10.1450">
    <property type="match status" value="1"/>
</dbReference>
<dbReference type="Gene3D" id="3.30.420.10">
    <property type="entry name" value="Ribonuclease H-like superfamily/Ribonuclease H"/>
    <property type="match status" value="1"/>
</dbReference>
<dbReference type="EMBL" id="JACSDY010000001">
    <property type="protein sequence ID" value="KAF7437786.1"/>
    <property type="molecule type" value="Genomic_DNA"/>
</dbReference>